<dbReference type="InterPro" id="IPR043128">
    <property type="entry name" value="Rev_trsase/Diguanyl_cyclase"/>
</dbReference>
<dbReference type="SMART" id="SM00267">
    <property type="entry name" value="GGDEF"/>
    <property type="match status" value="1"/>
</dbReference>
<dbReference type="FunFam" id="3.30.70.270:FF:000001">
    <property type="entry name" value="Diguanylate cyclase domain protein"/>
    <property type="match status" value="1"/>
</dbReference>
<evidence type="ECO:0000256" key="1">
    <source>
        <dbReference type="ARBA" id="ARBA00051114"/>
    </source>
</evidence>
<keyword evidence="7" id="KW-1185">Reference proteome</keyword>
<dbReference type="InterPro" id="IPR013767">
    <property type="entry name" value="PAS_fold"/>
</dbReference>
<proteinExistence type="predicted"/>
<feature type="domain" description="GGDEF" evidence="5">
    <location>
        <begin position="416"/>
        <end position="548"/>
    </location>
</feature>
<dbReference type="Pfam" id="PF00990">
    <property type="entry name" value="GGDEF"/>
    <property type="match status" value="1"/>
</dbReference>
<dbReference type="InterPro" id="IPR029787">
    <property type="entry name" value="Nucleotide_cyclase"/>
</dbReference>
<dbReference type="CDD" id="cd01949">
    <property type="entry name" value="GGDEF"/>
    <property type="match status" value="1"/>
</dbReference>
<dbReference type="CDD" id="cd00130">
    <property type="entry name" value="PAS"/>
    <property type="match status" value="3"/>
</dbReference>
<dbReference type="Gene3D" id="3.20.20.450">
    <property type="entry name" value="EAL domain"/>
    <property type="match status" value="1"/>
</dbReference>
<dbReference type="SUPFAM" id="SSF55785">
    <property type="entry name" value="PYP-like sensor domain (PAS domain)"/>
    <property type="match status" value="3"/>
</dbReference>
<dbReference type="InterPro" id="IPR035965">
    <property type="entry name" value="PAS-like_dom_sf"/>
</dbReference>
<dbReference type="InterPro" id="IPR000160">
    <property type="entry name" value="GGDEF_dom"/>
</dbReference>
<comment type="caution">
    <text evidence="6">The sequence shown here is derived from an EMBL/GenBank/DDBJ whole genome shotgun (WGS) entry which is preliminary data.</text>
</comment>
<dbReference type="PANTHER" id="PTHR44757">
    <property type="entry name" value="DIGUANYLATE CYCLASE DGCP"/>
    <property type="match status" value="1"/>
</dbReference>
<dbReference type="SMART" id="SM00086">
    <property type="entry name" value="PAC"/>
    <property type="match status" value="3"/>
</dbReference>
<dbReference type="Gene3D" id="3.30.70.270">
    <property type="match status" value="1"/>
</dbReference>
<dbReference type="NCBIfam" id="TIGR00254">
    <property type="entry name" value="GGDEF"/>
    <property type="match status" value="1"/>
</dbReference>
<dbReference type="InterPro" id="IPR000014">
    <property type="entry name" value="PAS"/>
</dbReference>
<dbReference type="SUPFAM" id="SSF141868">
    <property type="entry name" value="EAL domain-like"/>
    <property type="match status" value="1"/>
</dbReference>
<dbReference type="GO" id="GO:0071732">
    <property type="term" value="P:cellular response to nitric oxide"/>
    <property type="evidence" value="ECO:0007669"/>
    <property type="project" value="UniProtKB-ARBA"/>
</dbReference>
<name>A0A840BJ95_9RHOO</name>
<evidence type="ECO:0000313" key="6">
    <source>
        <dbReference type="EMBL" id="MBB4010986.1"/>
    </source>
</evidence>
<dbReference type="Pfam" id="PF08447">
    <property type="entry name" value="PAS_3"/>
    <property type="match status" value="2"/>
</dbReference>
<feature type="domain" description="PAS" evidence="2">
    <location>
        <begin position="258"/>
        <end position="301"/>
    </location>
</feature>
<evidence type="ECO:0000259" key="5">
    <source>
        <dbReference type="PROSITE" id="PS50887"/>
    </source>
</evidence>
<accession>A0A840BJ95</accession>
<dbReference type="Proteomes" id="UP000561045">
    <property type="component" value="Unassembled WGS sequence"/>
</dbReference>
<dbReference type="GO" id="GO:0006355">
    <property type="term" value="P:regulation of DNA-templated transcription"/>
    <property type="evidence" value="ECO:0007669"/>
    <property type="project" value="InterPro"/>
</dbReference>
<dbReference type="InterPro" id="IPR035919">
    <property type="entry name" value="EAL_sf"/>
</dbReference>
<dbReference type="SMART" id="SM00052">
    <property type="entry name" value="EAL"/>
    <property type="match status" value="1"/>
</dbReference>
<dbReference type="FunFam" id="3.20.20.450:FF:000001">
    <property type="entry name" value="Cyclic di-GMP phosphodiesterase yahA"/>
    <property type="match status" value="1"/>
</dbReference>
<feature type="domain" description="PAC" evidence="3">
    <location>
        <begin position="332"/>
        <end position="384"/>
    </location>
</feature>
<dbReference type="SMART" id="SM00091">
    <property type="entry name" value="PAS"/>
    <property type="match status" value="3"/>
</dbReference>
<organism evidence="6 7">
    <name type="scientific">Niveibacterium umoris</name>
    <dbReference type="NCBI Taxonomy" id="1193620"/>
    <lineage>
        <taxon>Bacteria</taxon>
        <taxon>Pseudomonadati</taxon>
        <taxon>Pseudomonadota</taxon>
        <taxon>Betaproteobacteria</taxon>
        <taxon>Rhodocyclales</taxon>
        <taxon>Rhodocyclaceae</taxon>
        <taxon>Niveibacterium</taxon>
    </lineage>
</organism>
<dbReference type="PROSITE" id="PS50883">
    <property type="entry name" value="EAL"/>
    <property type="match status" value="1"/>
</dbReference>
<dbReference type="SUPFAM" id="SSF55073">
    <property type="entry name" value="Nucleotide cyclase"/>
    <property type="match status" value="1"/>
</dbReference>
<dbReference type="InterPro" id="IPR013655">
    <property type="entry name" value="PAS_fold_3"/>
</dbReference>
<dbReference type="AlphaFoldDB" id="A0A840BJ95"/>
<dbReference type="Gene3D" id="3.30.450.20">
    <property type="entry name" value="PAS domain"/>
    <property type="match status" value="3"/>
</dbReference>
<evidence type="ECO:0000313" key="7">
    <source>
        <dbReference type="Proteomes" id="UP000561045"/>
    </source>
</evidence>
<evidence type="ECO:0000259" key="3">
    <source>
        <dbReference type="PROSITE" id="PS50113"/>
    </source>
</evidence>
<sequence>MSDDRFAELAKGLDLVFWEAELPARRFTFVSPFAPALLGFPIEEWLQPGFWQSRLHAQDRGFAVALDTAHAAESERYEIEYRMLHADGHEVFVRDLVVVRFDADGRAVALSGVLIDVTTDRSLKHALTDSEQRFRAVMEQVPNISVQGYSPSRRVVFWNSASERLYGYTAAETRGRLLEDLIIPAPMREDVIRLHQRWLDTGEPIPAGELDLLRKDGSTVSVFSSHVMTHNRYGEPEMYCIDVELTDIKRAEAAARASDARFRLTVENAPVGIAILALDTRFVQVNPRFSSITGYDVSELLHSSFAAITENGARESFHVELESCLAGTQSSFNLEARLRHKYGAELWVSSTVSVMRNAQGEPEQLICSIEDVTERRATKARFEWLAHHDPLTDLPNRTLLRDRLQQAMARALRANKRAALLCIDLDRFKNINDSLGHDFGDNVLRAVAARLRTCVRDTDTIARQGGDEFIIVLECVEDQDVANIARKIIDRLSVPLDVQSQTLSTGASIGIALYPEDGIDVDSLSKNADAAMYNAKYAGGNTFRFFTEAMNLSTIERLRLENALRQAIANNELSLHYQPQVELTTAKVLGVEALLRWTHPTLGSVPPSRFIPVAEESGLIVSIGEWVLNEACAQARRWRDEGISGITVAVNLSALQFRRSDIVAKVRSALDRCALPAGMIELELTESLLMHNADDVMRTMHELKAIGVKLSIDDFGTGYSSLAYLKRYPVDRLKIDRSFVNDVANDPDDAAIVRTIVQLGRSMKLDVIAEGVEHPAQLDFLTMEGCHSAQGYLFAKPMPADQVTPLLYGKRDPGGNGAGVANAA</sequence>
<dbReference type="InterPro" id="IPR052155">
    <property type="entry name" value="Biofilm_reg_signaling"/>
</dbReference>
<dbReference type="PROSITE" id="PS50887">
    <property type="entry name" value="GGDEF"/>
    <property type="match status" value="1"/>
</dbReference>
<dbReference type="RefSeq" id="WP_183631141.1">
    <property type="nucleotide sequence ID" value="NZ_BAABLE010000011.1"/>
</dbReference>
<comment type="catalytic activity">
    <reaction evidence="1">
        <text>3',3'-c-di-GMP + H2O = 5'-phosphoguanylyl(3'-&gt;5')guanosine + H(+)</text>
        <dbReference type="Rhea" id="RHEA:24902"/>
        <dbReference type="ChEBI" id="CHEBI:15377"/>
        <dbReference type="ChEBI" id="CHEBI:15378"/>
        <dbReference type="ChEBI" id="CHEBI:58754"/>
        <dbReference type="ChEBI" id="CHEBI:58805"/>
        <dbReference type="EC" id="3.1.4.52"/>
    </reaction>
    <physiologicalReaction direction="left-to-right" evidence="1">
        <dbReference type="Rhea" id="RHEA:24903"/>
    </physiologicalReaction>
</comment>
<dbReference type="InterPro" id="IPR000700">
    <property type="entry name" value="PAS-assoc_C"/>
</dbReference>
<feature type="domain" description="EAL" evidence="4">
    <location>
        <begin position="557"/>
        <end position="811"/>
    </location>
</feature>
<dbReference type="PANTHER" id="PTHR44757:SF2">
    <property type="entry name" value="BIOFILM ARCHITECTURE MAINTENANCE PROTEIN MBAA"/>
    <property type="match status" value="1"/>
</dbReference>
<dbReference type="PROSITE" id="PS50112">
    <property type="entry name" value="PAS"/>
    <property type="match status" value="2"/>
</dbReference>
<feature type="domain" description="PAC" evidence="3">
    <location>
        <begin position="77"/>
        <end position="129"/>
    </location>
</feature>
<reference evidence="6 7" key="1">
    <citation type="submission" date="2020-08" db="EMBL/GenBank/DDBJ databases">
        <title>Genomic Encyclopedia of Type Strains, Phase IV (KMG-IV): sequencing the most valuable type-strain genomes for metagenomic binning, comparative biology and taxonomic classification.</title>
        <authorList>
            <person name="Goeker M."/>
        </authorList>
    </citation>
    <scope>NUCLEOTIDE SEQUENCE [LARGE SCALE GENOMIC DNA]</scope>
    <source>
        <strain evidence="6 7">DSM 106739</strain>
    </source>
</reference>
<protein>
    <submittedName>
        <fullName evidence="6">Diguanylate cyclase (GGDEF)-like protein/PAS domain S-box-containing protein</fullName>
    </submittedName>
</protein>
<dbReference type="PROSITE" id="PS50113">
    <property type="entry name" value="PAC"/>
    <property type="match status" value="2"/>
</dbReference>
<dbReference type="Pfam" id="PF00989">
    <property type="entry name" value="PAS"/>
    <property type="match status" value="1"/>
</dbReference>
<evidence type="ECO:0000259" key="4">
    <source>
        <dbReference type="PROSITE" id="PS50883"/>
    </source>
</evidence>
<dbReference type="InterPro" id="IPR001633">
    <property type="entry name" value="EAL_dom"/>
</dbReference>
<dbReference type="CDD" id="cd01948">
    <property type="entry name" value="EAL"/>
    <property type="match status" value="1"/>
</dbReference>
<gene>
    <name evidence="6" type="ORF">GGR36_000294</name>
</gene>
<dbReference type="Pfam" id="PF00563">
    <property type="entry name" value="EAL"/>
    <property type="match status" value="1"/>
</dbReference>
<dbReference type="GO" id="GO:0071111">
    <property type="term" value="F:cyclic-guanylate-specific phosphodiesterase activity"/>
    <property type="evidence" value="ECO:0007669"/>
    <property type="project" value="UniProtKB-EC"/>
</dbReference>
<dbReference type="InterPro" id="IPR001610">
    <property type="entry name" value="PAC"/>
</dbReference>
<evidence type="ECO:0000259" key="2">
    <source>
        <dbReference type="PROSITE" id="PS50112"/>
    </source>
</evidence>
<feature type="domain" description="PAS" evidence="2">
    <location>
        <begin position="130"/>
        <end position="184"/>
    </location>
</feature>
<dbReference type="EMBL" id="JACIET010000001">
    <property type="protein sequence ID" value="MBB4010986.1"/>
    <property type="molecule type" value="Genomic_DNA"/>
</dbReference>
<dbReference type="NCBIfam" id="TIGR00229">
    <property type="entry name" value="sensory_box"/>
    <property type="match status" value="2"/>
</dbReference>